<feature type="domain" description="Thioredoxin" evidence="1">
    <location>
        <begin position="333"/>
        <end position="472"/>
    </location>
</feature>
<dbReference type="InterPro" id="IPR013766">
    <property type="entry name" value="Thioredoxin_domain"/>
</dbReference>
<dbReference type="PROSITE" id="PS51352">
    <property type="entry name" value="THIOREDOXIN_2"/>
    <property type="match status" value="1"/>
</dbReference>
<dbReference type="InterPro" id="IPR036249">
    <property type="entry name" value="Thioredoxin-like_sf"/>
</dbReference>
<sequence length="472" mass="55342">MKHLYLILLLSICFTSCKKENKYGHDACAFLGGEIINPINNYVVISQDKNVLDTVHLDQNNRFLFKINPVNSGLYTFSHGGEIQMVLLEPNDSIIFRLNNLDFDESLVFTGRGAKENNYLINMFLQNERSNRIILKFSQTTPEIFAFKVDSIKAIYQNNLDQFQAKYKTSDQFKHIAQANIDYNFYAQKELYPFTFYANNELKNMKSLPSDFYNYRSKVDYNDAALKDYFPYFTFLRYHFNNIALQKHFNQSNDSIFDNKNLDFNLSKLELIDNLVSNDSIKNSLLNFAALRYINSSAKISNYTPYLKSYLEKSTLPKNNEQITGLIESLEKLKPGNVLPNTIVTNNLNEELYLSDFVKRPTVIYFWSFTLKNHFLDSHKMTQELAKKYPEIDFIAMNIDKDNAEWINYLEQHKYSLKNEYHFKDPHFSRQTLAINSINRVMLINKNLTIINSHTNMFSKDFEVQLLGMLNQ</sequence>
<evidence type="ECO:0000259" key="1">
    <source>
        <dbReference type="PROSITE" id="PS51352"/>
    </source>
</evidence>
<accession>A0ABV5EZF0</accession>
<gene>
    <name evidence="2" type="ORF">ACFFVB_05710</name>
</gene>
<evidence type="ECO:0000313" key="3">
    <source>
        <dbReference type="Proteomes" id="UP001589605"/>
    </source>
</evidence>
<dbReference type="SUPFAM" id="SSF52833">
    <property type="entry name" value="Thioredoxin-like"/>
    <property type="match status" value="1"/>
</dbReference>
<proteinExistence type="predicted"/>
<dbReference type="RefSeq" id="WP_382381752.1">
    <property type="nucleotide sequence ID" value="NZ_JBHMEZ010000003.1"/>
</dbReference>
<dbReference type="Proteomes" id="UP001589605">
    <property type="component" value="Unassembled WGS sequence"/>
</dbReference>
<evidence type="ECO:0000313" key="2">
    <source>
        <dbReference type="EMBL" id="MFB9052571.1"/>
    </source>
</evidence>
<dbReference type="EMBL" id="JBHMEZ010000003">
    <property type="protein sequence ID" value="MFB9052571.1"/>
    <property type="molecule type" value="Genomic_DNA"/>
</dbReference>
<name>A0ABV5EZF0_9FLAO</name>
<protein>
    <submittedName>
        <fullName evidence="2">TlpA family protein disulfide reductase</fullName>
    </submittedName>
</protein>
<dbReference type="Gene3D" id="3.40.30.10">
    <property type="entry name" value="Glutaredoxin"/>
    <property type="match status" value="1"/>
</dbReference>
<reference evidence="2 3" key="1">
    <citation type="submission" date="2024-09" db="EMBL/GenBank/DDBJ databases">
        <authorList>
            <person name="Sun Q."/>
            <person name="Mori K."/>
        </authorList>
    </citation>
    <scope>NUCLEOTIDE SEQUENCE [LARGE SCALE GENOMIC DNA]</scope>
    <source>
        <strain evidence="2 3">CECT 8286</strain>
    </source>
</reference>
<organism evidence="2 3">
    <name type="scientific">Formosa undariae</name>
    <dbReference type="NCBI Taxonomy" id="1325436"/>
    <lineage>
        <taxon>Bacteria</taxon>
        <taxon>Pseudomonadati</taxon>
        <taxon>Bacteroidota</taxon>
        <taxon>Flavobacteriia</taxon>
        <taxon>Flavobacteriales</taxon>
        <taxon>Flavobacteriaceae</taxon>
        <taxon>Formosa</taxon>
    </lineage>
</organism>
<comment type="caution">
    <text evidence="2">The sequence shown here is derived from an EMBL/GenBank/DDBJ whole genome shotgun (WGS) entry which is preliminary data.</text>
</comment>
<keyword evidence="3" id="KW-1185">Reference proteome</keyword>